<keyword evidence="12" id="KW-1185">Reference proteome</keyword>
<gene>
    <name evidence="11" type="primary">PDK2</name>
    <name evidence="11" type="ORF">OC842_003127</name>
</gene>
<dbReference type="PRINTS" id="PR00344">
    <property type="entry name" value="BCTRLSENSOR"/>
</dbReference>
<sequence>MRRAGYSISQKVWQQLHHFASFPQTGISLRQMVQFGKNPTPGTLFQAGSFLAEELPVRLAHRVKELDELPNGLSEQPSIIKVKNWYAQSFEELVAFPKPRLPDSLQKQLAAAAAKNTSELPESTPNPSLYEMDSLLSDPSSSTGLLSKNSSKRRMPLANRYYTDVDGIDWPPEVSHYNENFTKCLEQIKKRHDAVVTTVAQGVLEYKRSTRRQTIQADVQRFLDRFYLSRIGIRFLIGQHIALSHSSKRGPNRGAIDHELLRGSSSQKSPDEEQYVGIICVNTNVGAMAHEAIENARFVCEEHYGLFKGPPVQLVCPRDLTFMYVPSHLNHMLFELLKNSLRAVVERYGVENEDNFPPIKVIVVEGKEDITIKISDEGGGIPRSEMPLVWTYMYTTAQSEDLDPEFSASDFKAPMAGFGYGLPLARLYARYFGGDLKLISMEGYGTDVYLHLNRLSSSSEPLP</sequence>
<evidence type="ECO:0000313" key="11">
    <source>
        <dbReference type="EMBL" id="KAK0532948.1"/>
    </source>
</evidence>
<dbReference type="InterPro" id="IPR003594">
    <property type="entry name" value="HATPase_dom"/>
</dbReference>
<dbReference type="SUPFAM" id="SSF69012">
    <property type="entry name" value="alpha-ketoacid dehydrogenase kinase, N-terminal domain"/>
    <property type="match status" value="1"/>
</dbReference>
<evidence type="ECO:0000313" key="12">
    <source>
        <dbReference type="Proteomes" id="UP001176521"/>
    </source>
</evidence>
<dbReference type="Gene3D" id="3.30.565.10">
    <property type="entry name" value="Histidine kinase-like ATPase, C-terminal domain"/>
    <property type="match status" value="1"/>
</dbReference>
<dbReference type="GO" id="GO:0010906">
    <property type="term" value="P:regulation of glucose metabolic process"/>
    <property type="evidence" value="ECO:0007669"/>
    <property type="project" value="TreeGrafter"/>
</dbReference>
<protein>
    <recommendedName>
        <fullName evidence="8">Protein-serine/threonine kinase</fullName>
        <ecNumber evidence="8">2.7.11.-</ecNumber>
    </recommendedName>
</protein>
<dbReference type="SUPFAM" id="SSF55874">
    <property type="entry name" value="ATPase domain of HSP90 chaperone/DNA topoisomerase II/histidine kinase"/>
    <property type="match status" value="1"/>
</dbReference>
<evidence type="ECO:0000256" key="7">
    <source>
        <dbReference type="ARBA" id="ARBA00048201"/>
    </source>
</evidence>
<name>A0AAN6JL07_9BASI</name>
<evidence type="ECO:0000256" key="3">
    <source>
        <dbReference type="ARBA" id="ARBA00022741"/>
    </source>
</evidence>
<comment type="subcellular location">
    <subcellularLocation>
        <location evidence="8">Mitochondrion matrix</location>
    </subcellularLocation>
</comment>
<dbReference type="AlphaFoldDB" id="A0AAN6JL07"/>
<feature type="compositionally biased region" description="Polar residues" evidence="9">
    <location>
        <begin position="116"/>
        <end position="127"/>
    </location>
</feature>
<comment type="similarity">
    <text evidence="1 8">Belongs to the PDK/BCKDK protein kinase family.</text>
</comment>
<dbReference type="InterPro" id="IPR036784">
    <property type="entry name" value="AK/P_DHK_N_sf"/>
</dbReference>
<dbReference type="InterPro" id="IPR004358">
    <property type="entry name" value="Sig_transdc_His_kin-like_C"/>
</dbReference>
<comment type="catalytic activity">
    <reaction evidence="7">
        <text>L-seryl-[pyruvate dehydrogenase E1 alpha subunit] + ATP = O-phospho-L-seryl-[pyruvate dehydrogenase E1 alpha subunit] + ADP + H(+)</text>
        <dbReference type="Rhea" id="RHEA:23052"/>
        <dbReference type="Rhea" id="RHEA-COMP:13689"/>
        <dbReference type="Rhea" id="RHEA-COMP:13690"/>
        <dbReference type="ChEBI" id="CHEBI:15378"/>
        <dbReference type="ChEBI" id="CHEBI:29999"/>
        <dbReference type="ChEBI" id="CHEBI:30616"/>
        <dbReference type="ChEBI" id="CHEBI:83421"/>
        <dbReference type="ChEBI" id="CHEBI:456216"/>
        <dbReference type="EC" id="2.7.11.2"/>
    </reaction>
</comment>
<dbReference type="InterPro" id="IPR005467">
    <property type="entry name" value="His_kinase_dom"/>
</dbReference>
<evidence type="ECO:0000256" key="8">
    <source>
        <dbReference type="RuleBase" id="RU366032"/>
    </source>
</evidence>
<dbReference type="Pfam" id="PF10436">
    <property type="entry name" value="BCDHK_Adom3"/>
    <property type="match status" value="1"/>
</dbReference>
<dbReference type="InterPro" id="IPR036890">
    <property type="entry name" value="HATPase_C_sf"/>
</dbReference>
<dbReference type="GO" id="GO:0005759">
    <property type="term" value="C:mitochondrial matrix"/>
    <property type="evidence" value="ECO:0007669"/>
    <property type="project" value="UniProtKB-SubCell"/>
</dbReference>
<dbReference type="FunFam" id="3.30.565.10:FF:000065">
    <property type="entry name" value="[Pyruvate dehydrogenase (Acetyl-transferring)] kinase mitochondrial"/>
    <property type="match status" value="1"/>
</dbReference>
<dbReference type="PANTHER" id="PTHR11947:SF3">
    <property type="entry name" value="[PYRUVATE DEHYDROGENASE (ACETYL-TRANSFERRING)] KINASE, MITOCHONDRIAL"/>
    <property type="match status" value="1"/>
</dbReference>
<comment type="caution">
    <text evidence="11">The sequence shown here is derived from an EMBL/GenBank/DDBJ whole genome shotgun (WGS) entry which is preliminary data.</text>
</comment>
<accession>A0AAN6JL07</accession>
<dbReference type="Proteomes" id="UP001176521">
    <property type="component" value="Unassembled WGS sequence"/>
</dbReference>
<evidence type="ECO:0000256" key="1">
    <source>
        <dbReference type="ARBA" id="ARBA00006155"/>
    </source>
</evidence>
<keyword evidence="2 8" id="KW-0808">Transferase</keyword>
<keyword evidence="3 8" id="KW-0547">Nucleotide-binding</keyword>
<evidence type="ECO:0000256" key="5">
    <source>
        <dbReference type="ARBA" id="ARBA00022840"/>
    </source>
</evidence>
<dbReference type="EMBL" id="JAPDMQ010000148">
    <property type="protein sequence ID" value="KAK0532948.1"/>
    <property type="molecule type" value="Genomic_DNA"/>
</dbReference>
<evidence type="ECO:0000256" key="4">
    <source>
        <dbReference type="ARBA" id="ARBA00022777"/>
    </source>
</evidence>
<keyword evidence="6 8" id="KW-0496">Mitochondrion</keyword>
<dbReference type="PANTHER" id="PTHR11947">
    <property type="entry name" value="PYRUVATE DEHYDROGENASE KINASE"/>
    <property type="match status" value="1"/>
</dbReference>
<dbReference type="GO" id="GO:0004740">
    <property type="term" value="F:pyruvate dehydrogenase (acetyl-transferring) kinase activity"/>
    <property type="evidence" value="ECO:0007669"/>
    <property type="project" value="UniProtKB-EC"/>
</dbReference>
<dbReference type="InterPro" id="IPR018955">
    <property type="entry name" value="BCDHK/PDK_N"/>
</dbReference>
<organism evidence="11 12">
    <name type="scientific">Tilletia horrida</name>
    <dbReference type="NCBI Taxonomy" id="155126"/>
    <lineage>
        <taxon>Eukaryota</taxon>
        <taxon>Fungi</taxon>
        <taxon>Dikarya</taxon>
        <taxon>Basidiomycota</taxon>
        <taxon>Ustilaginomycotina</taxon>
        <taxon>Exobasidiomycetes</taxon>
        <taxon>Tilletiales</taxon>
        <taxon>Tilletiaceae</taxon>
        <taxon>Tilletia</taxon>
    </lineage>
</organism>
<dbReference type="CDD" id="cd16929">
    <property type="entry name" value="HATPase_PDK-like"/>
    <property type="match status" value="1"/>
</dbReference>
<dbReference type="PROSITE" id="PS50109">
    <property type="entry name" value="HIS_KIN"/>
    <property type="match status" value="1"/>
</dbReference>
<keyword evidence="4 8" id="KW-0418">Kinase</keyword>
<reference evidence="11" key="1">
    <citation type="journal article" date="2023" name="PhytoFront">
        <title>Draft Genome Resources of Seven Strains of Tilletia horrida, Causal Agent of Kernel Smut of Rice.</title>
        <authorList>
            <person name="Khanal S."/>
            <person name="Antony Babu S."/>
            <person name="Zhou X.G."/>
        </authorList>
    </citation>
    <scope>NUCLEOTIDE SEQUENCE</scope>
    <source>
        <strain evidence="11">TX3</strain>
    </source>
</reference>
<evidence type="ECO:0000256" key="9">
    <source>
        <dbReference type="SAM" id="MobiDB-lite"/>
    </source>
</evidence>
<proteinExistence type="inferred from homology"/>
<evidence type="ECO:0000259" key="10">
    <source>
        <dbReference type="PROSITE" id="PS50109"/>
    </source>
</evidence>
<dbReference type="InterPro" id="IPR039028">
    <property type="entry name" value="BCKD/PDK"/>
</dbReference>
<dbReference type="SMART" id="SM00387">
    <property type="entry name" value="HATPase_c"/>
    <property type="match status" value="1"/>
</dbReference>
<feature type="domain" description="Histidine kinase" evidence="10">
    <location>
        <begin position="326"/>
        <end position="456"/>
    </location>
</feature>
<dbReference type="Pfam" id="PF02518">
    <property type="entry name" value="HATPase_c"/>
    <property type="match status" value="1"/>
</dbReference>
<feature type="region of interest" description="Disordered" evidence="9">
    <location>
        <begin position="112"/>
        <end position="134"/>
    </location>
</feature>
<evidence type="ECO:0000256" key="2">
    <source>
        <dbReference type="ARBA" id="ARBA00022679"/>
    </source>
</evidence>
<keyword evidence="5 8" id="KW-0067">ATP-binding</keyword>
<dbReference type="Gene3D" id="1.20.140.20">
    <property type="entry name" value="Alpha-ketoacid/pyruvate dehydrogenase kinase, N-terminal domain"/>
    <property type="match status" value="1"/>
</dbReference>
<evidence type="ECO:0000256" key="6">
    <source>
        <dbReference type="ARBA" id="ARBA00023128"/>
    </source>
</evidence>
<dbReference type="GO" id="GO:0005524">
    <property type="term" value="F:ATP binding"/>
    <property type="evidence" value="ECO:0007669"/>
    <property type="project" value="UniProtKB-UniRule"/>
</dbReference>
<dbReference type="EC" id="2.7.11.-" evidence="8"/>